<organism evidence="1 2">
    <name type="scientific">Stylonychia lemnae</name>
    <name type="common">Ciliate</name>
    <dbReference type="NCBI Taxonomy" id="5949"/>
    <lineage>
        <taxon>Eukaryota</taxon>
        <taxon>Sar</taxon>
        <taxon>Alveolata</taxon>
        <taxon>Ciliophora</taxon>
        <taxon>Intramacronucleata</taxon>
        <taxon>Spirotrichea</taxon>
        <taxon>Stichotrichia</taxon>
        <taxon>Sporadotrichida</taxon>
        <taxon>Oxytrichidae</taxon>
        <taxon>Stylonychinae</taxon>
        <taxon>Stylonychia</taxon>
    </lineage>
</organism>
<sequence>MIQSSNCNVYYGLSDLIRGNALGLLQDSTALKAACYIRSNEVAQSILQLQEALDNPSIVDFARPFVLMNDIIVQTSDQLFACEYKRFTLQLQIRFTTIPGAFNLLADIILMLVLNEDIKNAFLGIFTAPNCINLGYNLGYFQSRFLNYRAQIDFSYDSLFNYMESPYAKYSNATYTL</sequence>
<gene>
    <name evidence="1" type="primary">Contig10053.g10745</name>
    <name evidence="1" type="ORF">STYLEM_16104</name>
</gene>
<keyword evidence="2" id="KW-1185">Reference proteome</keyword>
<dbReference type="EMBL" id="CCKQ01015197">
    <property type="protein sequence ID" value="CDW87002.1"/>
    <property type="molecule type" value="Genomic_DNA"/>
</dbReference>
<protein>
    <submittedName>
        <fullName evidence="1">Uncharacterized protein</fullName>
    </submittedName>
</protein>
<evidence type="ECO:0000313" key="1">
    <source>
        <dbReference type="EMBL" id="CDW87002.1"/>
    </source>
</evidence>
<accession>A0A078B0X5</accession>
<dbReference type="AlphaFoldDB" id="A0A078B0X5"/>
<dbReference type="Proteomes" id="UP000039865">
    <property type="component" value="Unassembled WGS sequence"/>
</dbReference>
<reference evidence="1 2" key="1">
    <citation type="submission" date="2014-06" db="EMBL/GenBank/DDBJ databases">
        <authorList>
            <person name="Swart Estienne"/>
        </authorList>
    </citation>
    <scope>NUCLEOTIDE SEQUENCE [LARGE SCALE GENOMIC DNA]</scope>
    <source>
        <strain evidence="1 2">130c</strain>
    </source>
</reference>
<name>A0A078B0X5_STYLE</name>
<evidence type="ECO:0000313" key="2">
    <source>
        <dbReference type="Proteomes" id="UP000039865"/>
    </source>
</evidence>
<proteinExistence type="predicted"/>
<dbReference type="InParanoid" id="A0A078B0X5"/>